<accession>A0ABT8ZXX6</accession>
<gene>
    <name evidence="1" type="ORF">Q5H94_08830</name>
</gene>
<dbReference type="Proteomes" id="UP001176468">
    <property type="component" value="Unassembled WGS sequence"/>
</dbReference>
<dbReference type="EMBL" id="JAUQSZ010000005">
    <property type="protein sequence ID" value="MDO7842431.1"/>
    <property type="molecule type" value="Genomic_DNA"/>
</dbReference>
<keyword evidence="2" id="KW-1185">Reference proteome</keyword>
<proteinExistence type="predicted"/>
<name>A0ABT8ZXX6_9SPHN</name>
<protein>
    <submittedName>
        <fullName evidence="1">YkgJ family cysteine cluster protein</fullName>
    </submittedName>
</protein>
<sequence length="256" mass="27705">MKRGMATHPDVHFTCNGCGKCCHDLRLPVGIEEALSWMARGGEVQVLVSAAPWVREPAPDDAVAQYKRERTFLARTAGVPIRVSALLVAAFDGACPFLLPNMLCGGYEERPRVCRIFPAEVNPRALISPANKPCPPEVWTGDNELFARDNVAVSEENQALIASVRQSTIDEVAAKGRLCAVLGIDVAAIESEGYAIYKPSAETLRTALSEEWEVVEPTVWRIVSNRTRSLEVLGSSGVAADAGGGRWSYHGFNPAD</sequence>
<dbReference type="Pfam" id="PF03692">
    <property type="entry name" value="CxxCxxCC"/>
    <property type="match status" value="1"/>
</dbReference>
<organism evidence="1 2">
    <name type="scientific">Sphingomonas immobilis</name>
    <dbReference type="NCBI Taxonomy" id="3063997"/>
    <lineage>
        <taxon>Bacteria</taxon>
        <taxon>Pseudomonadati</taxon>
        <taxon>Pseudomonadota</taxon>
        <taxon>Alphaproteobacteria</taxon>
        <taxon>Sphingomonadales</taxon>
        <taxon>Sphingomonadaceae</taxon>
        <taxon>Sphingomonas</taxon>
    </lineage>
</organism>
<evidence type="ECO:0000313" key="1">
    <source>
        <dbReference type="EMBL" id="MDO7842431.1"/>
    </source>
</evidence>
<dbReference type="InterPro" id="IPR005358">
    <property type="entry name" value="Puta_zinc/iron-chelating_dom"/>
</dbReference>
<comment type="caution">
    <text evidence="1">The sequence shown here is derived from an EMBL/GenBank/DDBJ whole genome shotgun (WGS) entry which is preliminary data.</text>
</comment>
<reference evidence="1" key="1">
    <citation type="submission" date="2023-07" db="EMBL/GenBank/DDBJ databases">
        <authorList>
            <person name="Kim M.K."/>
        </authorList>
    </citation>
    <scope>NUCLEOTIDE SEQUENCE</scope>
    <source>
        <strain evidence="1">CA1-15</strain>
    </source>
</reference>
<evidence type="ECO:0000313" key="2">
    <source>
        <dbReference type="Proteomes" id="UP001176468"/>
    </source>
</evidence>